<reference evidence="3" key="1">
    <citation type="journal article" date="2019" name="Int. J. Syst. Evol. Microbiol.">
        <title>The Global Catalogue of Microorganisms (GCM) 10K type strain sequencing project: providing services to taxonomists for standard genome sequencing and annotation.</title>
        <authorList>
            <consortium name="The Broad Institute Genomics Platform"/>
            <consortium name="The Broad Institute Genome Sequencing Center for Infectious Disease"/>
            <person name="Wu L."/>
            <person name="Ma J."/>
        </authorList>
    </citation>
    <scope>NUCLEOTIDE SEQUENCE [LARGE SCALE GENOMIC DNA]</scope>
    <source>
        <strain evidence="3">NBRC 106348</strain>
    </source>
</reference>
<accession>A0ABQ6I3I8</accession>
<comment type="caution">
    <text evidence="2">The sequence shown here is derived from an EMBL/GenBank/DDBJ whole genome shotgun (WGS) entry which is preliminary data.</text>
</comment>
<sequence length="248" mass="27091">MRVAARDAVRELVRPGDPDDTRAGVEQRLHRGCVRGLGRAPGEERRDACADREPRDREQVLDRHALPAQRAVGPARNQRGPGDPPHARVERAGRRVAHVRRGDLPAGGPSPPELGLLPDAARVVPRDGDDESDVVGGALHVDLRDGACRGPAAGRAERGDAVVPDEQPACVTPQRRVAGGEPPVEGRDVVRHERRLVRPERLDEAVGRRVARERDRRRHAISAIRIRACTPFTRSTTCEMSKSVAALR</sequence>
<proteinExistence type="predicted"/>
<feature type="region of interest" description="Disordered" evidence="1">
    <location>
        <begin position="1"/>
        <end position="93"/>
    </location>
</feature>
<protein>
    <submittedName>
        <fullName evidence="2">Uncharacterized protein</fullName>
    </submittedName>
</protein>
<evidence type="ECO:0000256" key="1">
    <source>
        <dbReference type="SAM" id="MobiDB-lite"/>
    </source>
</evidence>
<evidence type="ECO:0000313" key="3">
    <source>
        <dbReference type="Proteomes" id="UP001157091"/>
    </source>
</evidence>
<evidence type="ECO:0000313" key="2">
    <source>
        <dbReference type="EMBL" id="GMA24533.1"/>
    </source>
</evidence>
<dbReference type="Proteomes" id="UP001157091">
    <property type="component" value="Unassembled WGS sequence"/>
</dbReference>
<dbReference type="EMBL" id="BSUK01000001">
    <property type="protein sequence ID" value="GMA24533.1"/>
    <property type="molecule type" value="Genomic_DNA"/>
</dbReference>
<keyword evidence="3" id="KW-1185">Reference proteome</keyword>
<name>A0ABQ6I3I8_9MICO</name>
<organism evidence="2 3">
    <name type="scientific">Luteimicrobium album</name>
    <dbReference type="NCBI Taxonomy" id="1054550"/>
    <lineage>
        <taxon>Bacteria</taxon>
        <taxon>Bacillati</taxon>
        <taxon>Actinomycetota</taxon>
        <taxon>Actinomycetes</taxon>
        <taxon>Micrococcales</taxon>
        <taxon>Luteimicrobium</taxon>
    </lineage>
</organism>
<feature type="compositionally biased region" description="Basic and acidic residues" evidence="1">
    <location>
        <begin position="1"/>
        <end position="29"/>
    </location>
</feature>
<feature type="compositionally biased region" description="Basic and acidic residues" evidence="1">
    <location>
        <begin position="41"/>
        <end position="65"/>
    </location>
</feature>
<gene>
    <name evidence="2" type="ORF">GCM10025864_22920</name>
</gene>